<dbReference type="SUPFAM" id="SSF53927">
    <property type="entry name" value="Cytidine deaminase-like"/>
    <property type="match status" value="1"/>
</dbReference>
<organism evidence="6 7">
    <name type="scientific">Pseudoprevotella muciniphila</name>
    <dbReference type="NCBI Taxonomy" id="2133944"/>
    <lineage>
        <taxon>Bacteria</taxon>
        <taxon>Pseudomonadati</taxon>
        <taxon>Bacteroidota</taxon>
        <taxon>Bacteroidia</taxon>
        <taxon>Bacteroidales</taxon>
        <taxon>Prevotellaceae</taxon>
        <taxon>Pseudoprevotella</taxon>
    </lineage>
</organism>
<dbReference type="PROSITE" id="PS51747">
    <property type="entry name" value="CYT_DCMP_DEAMINASES_2"/>
    <property type="match status" value="1"/>
</dbReference>
<dbReference type="GO" id="GO:0008270">
    <property type="term" value="F:zinc ion binding"/>
    <property type="evidence" value="ECO:0007669"/>
    <property type="project" value="InterPro"/>
</dbReference>
<proteinExistence type="inferred from homology"/>
<dbReference type="EMBL" id="CP033459">
    <property type="protein sequence ID" value="QFQ13574.1"/>
    <property type="molecule type" value="Genomic_DNA"/>
</dbReference>
<evidence type="ECO:0000256" key="2">
    <source>
        <dbReference type="ARBA" id="ARBA00022723"/>
    </source>
</evidence>
<dbReference type="CDD" id="cd01283">
    <property type="entry name" value="cytidine_deaminase"/>
    <property type="match status" value="1"/>
</dbReference>
<dbReference type="PROSITE" id="PS00903">
    <property type="entry name" value="CYT_DCMP_DEAMINASES_1"/>
    <property type="match status" value="1"/>
</dbReference>
<dbReference type="KEGG" id="alq:C7Y71_011475"/>
<keyword evidence="3 6" id="KW-0378">Hydrolase</keyword>
<dbReference type="InterPro" id="IPR016192">
    <property type="entry name" value="APOBEC/CMP_deaminase_Zn-bd"/>
</dbReference>
<keyword evidence="4" id="KW-0862">Zinc</keyword>
<keyword evidence="7" id="KW-1185">Reference proteome</keyword>
<evidence type="ECO:0000259" key="5">
    <source>
        <dbReference type="PROSITE" id="PS51747"/>
    </source>
</evidence>
<dbReference type="GO" id="GO:0004126">
    <property type="term" value="F:cytidine deaminase activity"/>
    <property type="evidence" value="ECO:0007669"/>
    <property type="project" value="UniProtKB-EC"/>
</dbReference>
<accession>A0A5P8E9F3</accession>
<dbReference type="RefSeq" id="WP_111899079.1">
    <property type="nucleotide sequence ID" value="NZ_CP033459.1"/>
</dbReference>
<dbReference type="PANTHER" id="PTHR11644:SF2">
    <property type="entry name" value="CYTIDINE DEAMINASE"/>
    <property type="match status" value="1"/>
</dbReference>
<dbReference type="GO" id="GO:0072527">
    <property type="term" value="P:pyrimidine-containing compound metabolic process"/>
    <property type="evidence" value="ECO:0007669"/>
    <property type="project" value="UniProtKB-ARBA"/>
</dbReference>
<feature type="domain" description="CMP/dCMP-type deaminase" evidence="5">
    <location>
        <begin position="20"/>
        <end position="157"/>
    </location>
</feature>
<dbReference type="InterPro" id="IPR050202">
    <property type="entry name" value="Cyt/Deoxycyt_deaminase"/>
</dbReference>
<dbReference type="Gene3D" id="3.40.140.10">
    <property type="entry name" value="Cytidine Deaminase, domain 2"/>
    <property type="match status" value="1"/>
</dbReference>
<evidence type="ECO:0000256" key="4">
    <source>
        <dbReference type="ARBA" id="ARBA00022833"/>
    </source>
</evidence>
<evidence type="ECO:0000256" key="1">
    <source>
        <dbReference type="ARBA" id="ARBA00006576"/>
    </source>
</evidence>
<keyword evidence="2" id="KW-0479">Metal-binding</keyword>
<comment type="similarity">
    <text evidence="1">Belongs to the cytidine and deoxycytidylate deaminase family.</text>
</comment>
<gene>
    <name evidence="6" type="ORF">C7Y71_011475</name>
</gene>
<evidence type="ECO:0000256" key="3">
    <source>
        <dbReference type="ARBA" id="ARBA00022801"/>
    </source>
</evidence>
<dbReference type="InterPro" id="IPR016193">
    <property type="entry name" value="Cytidine_deaminase-like"/>
</dbReference>
<dbReference type="OrthoDB" id="9795347at2"/>
<dbReference type="Proteomes" id="UP000249375">
    <property type="component" value="Chromosome"/>
</dbReference>
<sequence>MKEQAFHIPYVVLTADELSEADRLLVERAKEATFTSYAPYSHFSVGAAVQMANGEIVSGSNQENAASPSGTCAERCTVFYAGARYPDEAVVSIAVAARNESGEFTRQPISPCGACRQVLAETENRQHQPLRILLYGTEGTYLLEGIASLLPFHFSSESMDIDK</sequence>
<dbReference type="GO" id="GO:0005829">
    <property type="term" value="C:cytosol"/>
    <property type="evidence" value="ECO:0007669"/>
    <property type="project" value="TreeGrafter"/>
</dbReference>
<reference evidence="6 7" key="1">
    <citation type="submission" date="2018-11" db="EMBL/GenBank/DDBJ databases">
        <authorList>
            <person name="Na S.W."/>
            <person name="Baik M."/>
        </authorList>
    </citation>
    <scope>NUCLEOTIDE SEQUENCE [LARGE SCALE GENOMIC DNA]</scope>
    <source>
        <strain evidence="6 7">E39</strain>
    </source>
</reference>
<dbReference type="Pfam" id="PF00383">
    <property type="entry name" value="dCMP_cyt_deam_1"/>
    <property type="match status" value="1"/>
</dbReference>
<evidence type="ECO:0000313" key="6">
    <source>
        <dbReference type="EMBL" id="QFQ13574.1"/>
    </source>
</evidence>
<dbReference type="InterPro" id="IPR002125">
    <property type="entry name" value="CMP_dCMP_dom"/>
</dbReference>
<evidence type="ECO:0000313" key="7">
    <source>
        <dbReference type="Proteomes" id="UP000249375"/>
    </source>
</evidence>
<protein>
    <submittedName>
        <fullName evidence="6">Cytidine deaminase</fullName>
        <ecNumber evidence="6">3.5.4.5</ecNumber>
    </submittedName>
</protein>
<dbReference type="AlphaFoldDB" id="A0A5P8E9F3"/>
<dbReference type="PANTHER" id="PTHR11644">
    <property type="entry name" value="CYTIDINE DEAMINASE"/>
    <property type="match status" value="1"/>
</dbReference>
<dbReference type="GO" id="GO:0042802">
    <property type="term" value="F:identical protein binding"/>
    <property type="evidence" value="ECO:0007669"/>
    <property type="project" value="UniProtKB-ARBA"/>
</dbReference>
<dbReference type="GO" id="GO:0055086">
    <property type="term" value="P:nucleobase-containing small molecule metabolic process"/>
    <property type="evidence" value="ECO:0007669"/>
    <property type="project" value="UniProtKB-ARBA"/>
</dbReference>
<dbReference type="EC" id="3.5.4.5" evidence="6"/>
<name>A0A5P8E9F3_9BACT</name>
<dbReference type="NCBIfam" id="NF004064">
    <property type="entry name" value="PRK05578.1"/>
    <property type="match status" value="1"/>
</dbReference>